<organism evidence="1 2">
    <name type="scientific">Channa argus</name>
    <name type="common">Northern snakehead</name>
    <name type="synonym">Ophicephalus argus</name>
    <dbReference type="NCBI Taxonomy" id="215402"/>
    <lineage>
        <taxon>Eukaryota</taxon>
        <taxon>Metazoa</taxon>
        <taxon>Chordata</taxon>
        <taxon>Craniata</taxon>
        <taxon>Vertebrata</taxon>
        <taxon>Euteleostomi</taxon>
        <taxon>Actinopterygii</taxon>
        <taxon>Neopterygii</taxon>
        <taxon>Teleostei</taxon>
        <taxon>Neoteleostei</taxon>
        <taxon>Acanthomorphata</taxon>
        <taxon>Anabantaria</taxon>
        <taxon>Anabantiformes</taxon>
        <taxon>Channoidei</taxon>
        <taxon>Channidae</taxon>
        <taxon>Channa</taxon>
    </lineage>
</organism>
<accession>A0A6G1QSR7</accession>
<gene>
    <name evidence="1" type="ORF">EXN66_Car020949</name>
</gene>
<reference evidence="1 2" key="1">
    <citation type="submission" date="2019-02" db="EMBL/GenBank/DDBJ databases">
        <title>Opniocepnalus argus genome.</title>
        <authorList>
            <person name="Zhou C."/>
            <person name="Xiao S."/>
        </authorList>
    </citation>
    <scope>NUCLEOTIDE SEQUENCE [LARGE SCALE GENOMIC DNA]</scope>
    <source>
        <strain evidence="1">OARG1902GOOAL</strain>
        <tissue evidence="1">Muscle</tissue>
    </source>
</reference>
<name>A0A6G1QSR7_CHAAH</name>
<dbReference type="AlphaFoldDB" id="A0A6G1QSR7"/>
<reference evidence="2" key="2">
    <citation type="submission" date="2019-02" db="EMBL/GenBank/DDBJ databases">
        <title>Opniocepnalus argus Var Kimnra genome.</title>
        <authorList>
            <person name="Zhou C."/>
            <person name="Xiao S."/>
        </authorList>
    </citation>
    <scope>NUCLEOTIDE SEQUENCE [LARGE SCALE GENOMIC DNA]</scope>
</reference>
<evidence type="ECO:0000313" key="1">
    <source>
        <dbReference type="EMBL" id="KAF3705258.1"/>
    </source>
</evidence>
<sequence>MPSAPPSLCHSFFTSAEKNASTRPASTTGTGLSWRGKIGRFAKFLSVCAPTRPTENNLDIKEGEICGE</sequence>
<protein>
    <submittedName>
        <fullName evidence="1">Uncharacterized protein</fullName>
    </submittedName>
</protein>
<proteinExistence type="predicted"/>
<dbReference type="Proteomes" id="UP000503349">
    <property type="component" value="Chromosome 21"/>
</dbReference>
<dbReference type="EMBL" id="CM015732">
    <property type="protein sequence ID" value="KAF3705258.1"/>
    <property type="molecule type" value="Genomic_DNA"/>
</dbReference>
<evidence type="ECO:0000313" key="2">
    <source>
        <dbReference type="Proteomes" id="UP000503349"/>
    </source>
</evidence>
<keyword evidence="2" id="KW-1185">Reference proteome</keyword>